<evidence type="ECO:0000313" key="2">
    <source>
        <dbReference type="EMBL" id="CAB3373506.1"/>
    </source>
</evidence>
<comment type="caution">
    <text evidence="2">The sequence shown here is derived from an EMBL/GenBank/DDBJ whole genome shotgun (WGS) entry which is preliminary data.</text>
</comment>
<keyword evidence="3" id="KW-1185">Reference proteome</keyword>
<feature type="region of interest" description="Disordered" evidence="1">
    <location>
        <begin position="44"/>
        <end position="70"/>
    </location>
</feature>
<reference evidence="2 3" key="1">
    <citation type="submission" date="2020-04" db="EMBL/GenBank/DDBJ databases">
        <authorList>
            <person name="Alioto T."/>
            <person name="Alioto T."/>
            <person name="Gomez Garrido J."/>
        </authorList>
    </citation>
    <scope>NUCLEOTIDE SEQUENCE [LARGE SCALE GENOMIC DNA]</scope>
</reference>
<dbReference type="AlphaFoldDB" id="A0A8S1CSH0"/>
<gene>
    <name evidence="2" type="ORF">CLODIP_2_CD15177</name>
</gene>
<evidence type="ECO:0000256" key="1">
    <source>
        <dbReference type="SAM" id="MobiDB-lite"/>
    </source>
</evidence>
<name>A0A8S1CSH0_9INSE</name>
<proteinExistence type="predicted"/>
<sequence>MIIECSISNTQIVGQNRWGRCEVHTTSGHLRCVSRSWRWNPDRPARYHRPLSTHRRPTGQNSRPASFTKSGTHQFASEAIFFTPR</sequence>
<accession>A0A8S1CSH0</accession>
<organism evidence="2 3">
    <name type="scientific">Cloeon dipterum</name>
    <dbReference type="NCBI Taxonomy" id="197152"/>
    <lineage>
        <taxon>Eukaryota</taxon>
        <taxon>Metazoa</taxon>
        <taxon>Ecdysozoa</taxon>
        <taxon>Arthropoda</taxon>
        <taxon>Hexapoda</taxon>
        <taxon>Insecta</taxon>
        <taxon>Pterygota</taxon>
        <taxon>Palaeoptera</taxon>
        <taxon>Ephemeroptera</taxon>
        <taxon>Pisciforma</taxon>
        <taxon>Baetidae</taxon>
        <taxon>Cloeon</taxon>
    </lineage>
</organism>
<dbReference type="EMBL" id="CADEPI010000086">
    <property type="protein sequence ID" value="CAB3373506.1"/>
    <property type="molecule type" value="Genomic_DNA"/>
</dbReference>
<protein>
    <submittedName>
        <fullName evidence="2">Uncharacterized protein</fullName>
    </submittedName>
</protein>
<feature type="compositionally biased region" description="Basic residues" evidence="1">
    <location>
        <begin position="46"/>
        <end position="57"/>
    </location>
</feature>
<dbReference type="Proteomes" id="UP000494165">
    <property type="component" value="Unassembled WGS sequence"/>
</dbReference>
<evidence type="ECO:0000313" key="3">
    <source>
        <dbReference type="Proteomes" id="UP000494165"/>
    </source>
</evidence>
<feature type="compositionally biased region" description="Polar residues" evidence="1">
    <location>
        <begin position="58"/>
        <end position="70"/>
    </location>
</feature>